<feature type="transmembrane region" description="Helical" evidence="5">
    <location>
        <begin position="184"/>
        <end position="204"/>
    </location>
</feature>
<dbReference type="EMBL" id="JAIZAY010000012">
    <property type="protein sequence ID" value="KAJ8032611.1"/>
    <property type="molecule type" value="Genomic_DNA"/>
</dbReference>
<feature type="transmembrane region" description="Helical" evidence="5">
    <location>
        <begin position="52"/>
        <end position="70"/>
    </location>
</feature>
<keyword evidence="8" id="KW-1185">Reference proteome</keyword>
<evidence type="ECO:0000256" key="3">
    <source>
        <dbReference type="ARBA" id="ARBA00022989"/>
    </source>
</evidence>
<dbReference type="Proteomes" id="UP001152320">
    <property type="component" value="Chromosome 12"/>
</dbReference>
<evidence type="ECO:0000313" key="7">
    <source>
        <dbReference type="EMBL" id="KAJ8032611.1"/>
    </source>
</evidence>
<dbReference type="PANTHER" id="PTHR24064">
    <property type="entry name" value="SOLUTE CARRIER FAMILY 22 MEMBER"/>
    <property type="match status" value="1"/>
</dbReference>
<feature type="transmembrane region" description="Helical" evidence="5">
    <location>
        <begin position="211"/>
        <end position="234"/>
    </location>
</feature>
<dbReference type="InterPro" id="IPR020846">
    <property type="entry name" value="MFS_dom"/>
</dbReference>
<gene>
    <name evidence="7" type="ORF">HOLleu_26178</name>
</gene>
<evidence type="ECO:0000256" key="2">
    <source>
        <dbReference type="ARBA" id="ARBA00022692"/>
    </source>
</evidence>
<dbReference type="AlphaFoldDB" id="A0A9Q1H517"/>
<keyword evidence="4 5" id="KW-0472">Membrane</keyword>
<sequence length="380" mass="42038">MQGIRIPLINMLFESLVPRYRPLIGSIPNCAYSLGLMMMAGLAYLVRDWRKLNVILLVPSILILSFFWLIPESARWLLSQGKTEEAERTMQKIASMNNAKGFPSPVFAQEYENGTGMLTSPSQEDHPQNSVSSKEQARGTKVFTQLLKQPAITVTLVLSWNMITGTLTYFGFALTTGTLAGDPYLNFFISSLADLFALTIAVFVIKRIGSLITFISGIFGAALAMTGIIILPYVTGNTVVLGSLLTVLAVSGRFCVSLGWQPLILLTSDLFPTSIRNSGTAIVHLFGNFGSLASPLVIYLNKFYKNLSFMIMVIFCVLSVVFSLLLPETLNTTQPETLEDLQILFDTKRLVRFRRKSRKHHATKAEEIEMDTSDGGRPGE</sequence>
<dbReference type="GO" id="GO:0016020">
    <property type="term" value="C:membrane"/>
    <property type="evidence" value="ECO:0007669"/>
    <property type="project" value="UniProtKB-SubCell"/>
</dbReference>
<evidence type="ECO:0000256" key="5">
    <source>
        <dbReference type="SAM" id="Phobius"/>
    </source>
</evidence>
<keyword evidence="2 5" id="KW-0812">Transmembrane</keyword>
<dbReference type="Pfam" id="PF00083">
    <property type="entry name" value="Sugar_tr"/>
    <property type="match status" value="1"/>
</dbReference>
<proteinExistence type="predicted"/>
<comment type="caution">
    <text evidence="7">The sequence shown here is derived from an EMBL/GenBank/DDBJ whole genome shotgun (WGS) entry which is preliminary data.</text>
</comment>
<feature type="domain" description="Major facilitator superfamily (MFS) profile" evidence="6">
    <location>
        <begin position="1"/>
        <end position="331"/>
    </location>
</feature>
<dbReference type="GO" id="GO:0022857">
    <property type="term" value="F:transmembrane transporter activity"/>
    <property type="evidence" value="ECO:0007669"/>
    <property type="project" value="InterPro"/>
</dbReference>
<feature type="transmembrane region" description="Helical" evidence="5">
    <location>
        <begin position="151"/>
        <end position="172"/>
    </location>
</feature>
<comment type="subcellular location">
    <subcellularLocation>
        <location evidence="1">Membrane</location>
        <topology evidence="1">Multi-pass membrane protein</topology>
    </subcellularLocation>
</comment>
<dbReference type="SUPFAM" id="SSF103473">
    <property type="entry name" value="MFS general substrate transporter"/>
    <property type="match status" value="1"/>
</dbReference>
<protein>
    <submittedName>
        <fullName evidence="7">Solute carrier family 22 member 5</fullName>
    </submittedName>
</protein>
<dbReference type="InterPro" id="IPR005828">
    <property type="entry name" value="MFS_sugar_transport-like"/>
</dbReference>
<organism evidence="7 8">
    <name type="scientific">Holothuria leucospilota</name>
    <name type="common">Black long sea cucumber</name>
    <name type="synonym">Mertensiothuria leucospilota</name>
    <dbReference type="NCBI Taxonomy" id="206669"/>
    <lineage>
        <taxon>Eukaryota</taxon>
        <taxon>Metazoa</taxon>
        <taxon>Echinodermata</taxon>
        <taxon>Eleutherozoa</taxon>
        <taxon>Echinozoa</taxon>
        <taxon>Holothuroidea</taxon>
        <taxon>Aspidochirotacea</taxon>
        <taxon>Aspidochirotida</taxon>
        <taxon>Holothuriidae</taxon>
        <taxon>Holothuria</taxon>
    </lineage>
</organism>
<dbReference type="InterPro" id="IPR036259">
    <property type="entry name" value="MFS_trans_sf"/>
</dbReference>
<feature type="transmembrane region" description="Helical" evidence="5">
    <location>
        <begin position="281"/>
        <end position="301"/>
    </location>
</feature>
<dbReference type="Gene3D" id="1.20.1250.20">
    <property type="entry name" value="MFS general substrate transporter like domains"/>
    <property type="match status" value="1"/>
</dbReference>
<evidence type="ECO:0000313" key="8">
    <source>
        <dbReference type="Proteomes" id="UP001152320"/>
    </source>
</evidence>
<name>A0A9Q1H517_HOLLE</name>
<reference evidence="7" key="1">
    <citation type="submission" date="2021-10" db="EMBL/GenBank/DDBJ databases">
        <title>Tropical sea cucumber genome reveals ecological adaptation and Cuvierian tubules defense mechanism.</title>
        <authorList>
            <person name="Chen T."/>
        </authorList>
    </citation>
    <scope>NUCLEOTIDE SEQUENCE</scope>
    <source>
        <strain evidence="7">Nanhai2018</strain>
        <tissue evidence="7">Muscle</tissue>
    </source>
</reference>
<feature type="transmembrane region" description="Helical" evidence="5">
    <location>
        <begin position="307"/>
        <end position="326"/>
    </location>
</feature>
<evidence type="ECO:0000256" key="1">
    <source>
        <dbReference type="ARBA" id="ARBA00004141"/>
    </source>
</evidence>
<dbReference type="PROSITE" id="PS50850">
    <property type="entry name" value="MFS"/>
    <property type="match status" value="1"/>
</dbReference>
<dbReference type="OrthoDB" id="2544694at2759"/>
<accession>A0A9Q1H517</accession>
<keyword evidence="3 5" id="KW-1133">Transmembrane helix</keyword>
<feature type="transmembrane region" description="Helical" evidence="5">
    <location>
        <begin position="240"/>
        <end position="260"/>
    </location>
</feature>
<feature type="transmembrane region" description="Helical" evidence="5">
    <location>
        <begin position="20"/>
        <end position="46"/>
    </location>
</feature>
<evidence type="ECO:0000256" key="4">
    <source>
        <dbReference type="ARBA" id="ARBA00023136"/>
    </source>
</evidence>
<evidence type="ECO:0000259" key="6">
    <source>
        <dbReference type="PROSITE" id="PS50850"/>
    </source>
</evidence>